<proteinExistence type="predicted"/>
<gene>
    <name evidence="1" type="ORF">G4Y79_16575</name>
</gene>
<dbReference type="PANTHER" id="PTHR30348">
    <property type="entry name" value="UNCHARACTERIZED PROTEIN YECE"/>
    <property type="match status" value="1"/>
</dbReference>
<keyword evidence="2" id="KW-1185">Reference proteome</keyword>
<dbReference type="SUPFAM" id="SSF117396">
    <property type="entry name" value="TM1631-like"/>
    <property type="match status" value="1"/>
</dbReference>
<dbReference type="EMBL" id="CP062983">
    <property type="protein sequence ID" value="QPC81310.1"/>
    <property type="molecule type" value="Genomic_DNA"/>
</dbReference>
<dbReference type="Proteomes" id="UP000594468">
    <property type="component" value="Chromosome"/>
</dbReference>
<sequence length="238" mass="27656">MLSIGTSGWHYDHWRGNFYPDDVKDMLGFYTSQFKSVEVNNTFYQLPEKSTFEAWYEATPHDFEFAVKASRYMTHMKKLKDPDEPIARFLGSVEPLGDKLGPVLFQLPGKWHFNAERLEQFLRRLPDDHRYAFEFRDKSWHTQQAYDLLAAYDAAFCVYEFAGYVSPKEVTADFVYIRLHGPNETPYEGEYGNPALSGWAGAISSWLRQGKDVYCFFDNDQAGYAPRDALRLKAMLDT</sequence>
<dbReference type="InterPro" id="IPR002763">
    <property type="entry name" value="DUF72"/>
</dbReference>
<name>A0A7S8E6L2_9CHLR</name>
<organism evidence="1 2">
    <name type="scientific">Phototrophicus methaneseepsis</name>
    <dbReference type="NCBI Taxonomy" id="2710758"/>
    <lineage>
        <taxon>Bacteria</taxon>
        <taxon>Bacillati</taxon>
        <taxon>Chloroflexota</taxon>
        <taxon>Candidatus Thermofontia</taxon>
        <taxon>Phototrophicales</taxon>
        <taxon>Phototrophicaceae</taxon>
        <taxon>Phototrophicus</taxon>
    </lineage>
</organism>
<dbReference type="AlphaFoldDB" id="A0A7S8E6L2"/>
<evidence type="ECO:0000313" key="1">
    <source>
        <dbReference type="EMBL" id="QPC81310.1"/>
    </source>
</evidence>
<reference evidence="1 2" key="1">
    <citation type="submission" date="2020-02" db="EMBL/GenBank/DDBJ databases">
        <authorList>
            <person name="Zheng R.K."/>
            <person name="Sun C.M."/>
        </authorList>
    </citation>
    <scope>NUCLEOTIDE SEQUENCE [LARGE SCALE GENOMIC DNA]</scope>
    <source>
        <strain evidence="2">rifampicinis</strain>
    </source>
</reference>
<accession>A0A7S8E6L2</accession>
<protein>
    <submittedName>
        <fullName evidence="1">DUF72 domain-containing protein</fullName>
    </submittedName>
</protein>
<dbReference type="Pfam" id="PF01904">
    <property type="entry name" value="DUF72"/>
    <property type="match status" value="1"/>
</dbReference>
<dbReference type="KEGG" id="pmet:G4Y79_16575"/>
<dbReference type="InterPro" id="IPR036520">
    <property type="entry name" value="UPF0759_sf"/>
</dbReference>
<dbReference type="Gene3D" id="3.20.20.410">
    <property type="entry name" value="Protein of unknown function UPF0759"/>
    <property type="match status" value="1"/>
</dbReference>
<dbReference type="RefSeq" id="WP_195169383.1">
    <property type="nucleotide sequence ID" value="NZ_CP062983.1"/>
</dbReference>
<dbReference type="PANTHER" id="PTHR30348:SF4">
    <property type="entry name" value="DUF72 DOMAIN-CONTAINING PROTEIN"/>
    <property type="match status" value="1"/>
</dbReference>
<evidence type="ECO:0000313" key="2">
    <source>
        <dbReference type="Proteomes" id="UP000594468"/>
    </source>
</evidence>